<name>A0A9P9YQE8_9MUSC</name>
<organism evidence="1 2">
    <name type="scientific">Drosophila gunungcola</name>
    <name type="common">fruit fly</name>
    <dbReference type="NCBI Taxonomy" id="103775"/>
    <lineage>
        <taxon>Eukaryota</taxon>
        <taxon>Metazoa</taxon>
        <taxon>Ecdysozoa</taxon>
        <taxon>Arthropoda</taxon>
        <taxon>Hexapoda</taxon>
        <taxon>Insecta</taxon>
        <taxon>Pterygota</taxon>
        <taxon>Neoptera</taxon>
        <taxon>Endopterygota</taxon>
        <taxon>Diptera</taxon>
        <taxon>Brachycera</taxon>
        <taxon>Muscomorpha</taxon>
        <taxon>Ephydroidea</taxon>
        <taxon>Drosophilidae</taxon>
        <taxon>Drosophila</taxon>
        <taxon>Sophophora</taxon>
    </lineage>
</organism>
<reference evidence="1" key="1">
    <citation type="journal article" date="2023" name="Genome Biol. Evol.">
        <title>Long-read-based Genome Assembly of Drosophila gunungcola Reveals Fewer Chemosensory Genes in Flower-breeding Species.</title>
        <authorList>
            <person name="Negi A."/>
            <person name="Liao B.Y."/>
            <person name="Yeh S.D."/>
        </authorList>
    </citation>
    <scope>NUCLEOTIDE SEQUENCE</scope>
    <source>
        <strain evidence="1">Sukarami</strain>
    </source>
</reference>
<dbReference type="Proteomes" id="UP001059596">
    <property type="component" value="Unassembled WGS sequence"/>
</dbReference>
<feature type="non-terminal residue" evidence="1">
    <location>
        <position position="158"/>
    </location>
</feature>
<protein>
    <submittedName>
        <fullName evidence="1">Uncharacterized protein</fullName>
    </submittedName>
</protein>
<feature type="non-terminal residue" evidence="1">
    <location>
        <position position="1"/>
    </location>
</feature>
<gene>
    <name evidence="1" type="ORF">M5D96_005242</name>
</gene>
<proteinExistence type="predicted"/>
<dbReference type="AlphaFoldDB" id="A0A9P9YQE8"/>
<comment type="caution">
    <text evidence="1">The sequence shown here is derived from an EMBL/GenBank/DDBJ whole genome shotgun (WGS) entry which is preliminary data.</text>
</comment>
<keyword evidence="2" id="KW-1185">Reference proteome</keyword>
<accession>A0A9P9YQE8</accession>
<dbReference type="EMBL" id="JAMKOV010000003">
    <property type="protein sequence ID" value="KAI8040993.1"/>
    <property type="molecule type" value="Genomic_DNA"/>
</dbReference>
<sequence length="158" mass="18384">PVRNGISSGFGFMWYSINVCSGRCRKKRFFINLTRFPSLLPKVLSNTLEFIHQPKWSTIFLLTSPRAFMSYKARFPMTSIVTVNFVKILSDMKQSICEDFLFIADSGYWRYSNLHNPYAQNASFAILNTSISAENTEGLFNKYRKTAENKNLNYLRQF</sequence>
<evidence type="ECO:0000313" key="1">
    <source>
        <dbReference type="EMBL" id="KAI8040993.1"/>
    </source>
</evidence>
<evidence type="ECO:0000313" key="2">
    <source>
        <dbReference type="Proteomes" id="UP001059596"/>
    </source>
</evidence>